<evidence type="ECO:0000313" key="2">
    <source>
        <dbReference type="Proteomes" id="UP000321617"/>
    </source>
</evidence>
<protein>
    <recommendedName>
        <fullName evidence="3">DUF2993 family protein</fullName>
    </recommendedName>
</protein>
<dbReference type="EMBL" id="VLLL01000012">
    <property type="protein sequence ID" value="TWJ06458.1"/>
    <property type="molecule type" value="Genomic_DNA"/>
</dbReference>
<dbReference type="RefSeq" id="WP_147144537.1">
    <property type="nucleotide sequence ID" value="NZ_BAABIJ010000002.1"/>
</dbReference>
<evidence type="ECO:0000313" key="1">
    <source>
        <dbReference type="EMBL" id="TWJ06458.1"/>
    </source>
</evidence>
<accession>A0A562ULG2</accession>
<dbReference type="Pfam" id="PF11209">
    <property type="entry name" value="LmeA"/>
    <property type="match status" value="1"/>
</dbReference>
<name>A0A562ULG2_9ACTN</name>
<dbReference type="Proteomes" id="UP000321617">
    <property type="component" value="Unassembled WGS sequence"/>
</dbReference>
<evidence type="ECO:0008006" key="3">
    <source>
        <dbReference type="Google" id="ProtNLM"/>
    </source>
</evidence>
<gene>
    <name evidence="1" type="ORF">LX16_5194</name>
</gene>
<comment type="caution">
    <text evidence="1">The sequence shown here is derived from an EMBL/GenBank/DDBJ whole genome shotgun (WGS) entry which is preliminary data.</text>
</comment>
<sequence>MASRRKKLIISLISLGVVAGILVVGDRVAAGVAEDRISGLIADRAADHGVRSQRPPDVDIAGFPFLTQVLGGEYQQIDINLVDLSSGELTLPRLEIQATSVTAALSDVMNGSGPIVAGRMTADGHISYESLTTVLEEATSATITPLGDGMLEIKANVDVFGQQIPVTGTASVTFDGTVLQVTGQGFTADGVELPQGGQGLLDTMAQNFTRQIAVPELPYGLTLEDLRLEQDAMVVSASAENVPIA</sequence>
<dbReference type="InterPro" id="IPR021373">
    <property type="entry name" value="DUF2993"/>
</dbReference>
<keyword evidence="2" id="KW-1185">Reference proteome</keyword>
<dbReference type="OrthoDB" id="3215846at2"/>
<organism evidence="1 2">
    <name type="scientific">Stackebrandtia albiflava</name>
    <dbReference type="NCBI Taxonomy" id="406432"/>
    <lineage>
        <taxon>Bacteria</taxon>
        <taxon>Bacillati</taxon>
        <taxon>Actinomycetota</taxon>
        <taxon>Actinomycetes</taxon>
        <taxon>Glycomycetales</taxon>
        <taxon>Glycomycetaceae</taxon>
        <taxon>Stackebrandtia</taxon>
    </lineage>
</organism>
<proteinExistence type="predicted"/>
<reference evidence="1 2" key="1">
    <citation type="journal article" date="2013" name="Stand. Genomic Sci.">
        <title>Genomic Encyclopedia of Type Strains, Phase I: The one thousand microbial genomes (KMG-I) project.</title>
        <authorList>
            <person name="Kyrpides N.C."/>
            <person name="Woyke T."/>
            <person name="Eisen J.A."/>
            <person name="Garrity G."/>
            <person name="Lilburn T.G."/>
            <person name="Beck B.J."/>
            <person name="Whitman W.B."/>
            <person name="Hugenholtz P."/>
            <person name="Klenk H.P."/>
        </authorList>
    </citation>
    <scope>NUCLEOTIDE SEQUENCE [LARGE SCALE GENOMIC DNA]</scope>
    <source>
        <strain evidence="1 2">DSM 45044</strain>
    </source>
</reference>
<dbReference type="AlphaFoldDB" id="A0A562ULG2"/>